<comment type="caution">
    <text evidence="6">The sequence shown here is derived from an EMBL/GenBank/DDBJ whole genome shotgun (WGS) entry which is preliminary data.</text>
</comment>
<accession>A0A1X1D9H5</accession>
<evidence type="ECO:0000259" key="5">
    <source>
        <dbReference type="PROSITE" id="PS50850"/>
    </source>
</evidence>
<dbReference type="PROSITE" id="PS50850">
    <property type="entry name" value="MFS"/>
    <property type="match status" value="1"/>
</dbReference>
<feature type="transmembrane region" description="Helical" evidence="4">
    <location>
        <begin position="115"/>
        <end position="135"/>
    </location>
</feature>
<dbReference type="Proteomes" id="UP000193104">
    <property type="component" value="Unassembled WGS sequence"/>
</dbReference>
<keyword evidence="1 4" id="KW-0812">Transmembrane</keyword>
<feature type="transmembrane region" description="Helical" evidence="4">
    <location>
        <begin position="287"/>
        <end position="306"/>
    </location>
</feature>
<feature type="transmembrane region" description="Helical" evidence="4">
    <location>
        <begin position="177"/>
        <end position="197"/>
    </location>
</feature>
<dbReference type="GO" id="GO:0022857">
    <property type="term" value="F:transmembrane transporter activity"/>
    <property type="evidence" value="ECO:0007669"/>
    <property type="project" value="InterPro"/>
</dbReference>
<feature type="transmembrane region" description="Helical" evidence="4">
    <location>
        <begin position="20"/>
        <end position="41"/>
    </location>
</feature>
<keyword evidence="2 4" id="KW-1133">Transmembrane helix</keyword>
<evidence type="ECO:0000256" key="3">
    <source>
        <dbReference type="ARBA" id="ARBA00023136"/>
    </source>
</evidence>
<reference evidence="6 7" key="1">
    <citation type="journal article" date="2017" name="Antonie Van Leeuwenhoek">
        <title>Phylogenomic resolution of the bacterial genus Pantoea and its relationship with Erwinia and Tatumella.</title>
        <authorList>
            <person name="Palmer M."/>
            <person name="Steenkamp E.T."/>
            <person name="Coetzee M.P."/>
            <person name="Chan W.Y."/>
            <person name="van Zyl E."/>
            <person name="De Maayer P."/>
            <person name="Coutinho T.A."/>
            <person name="Blom J."/>
            <person name="Smits T.H."/>
            <person name="Duffy B."/>
            <person name="Venter S.N."/>
        </authorList>
    </citation>
    <scope>NUCLEOTIDE SEQUENCE [LARGE SCALE GENOMIC DNA]</scope>
    <source>
        <strain evidence="6 7">LMG 26277</strain>
    </source>
</reference>
<feature type="transmembrane region" description="Helical" evidence="4">
    <location>
        <begin position="344"/>
        <end position="368"/>
    </location>
</feature>
<protein>
    <submittedName>
        <fullName evidence="6">MFS transporter</fullName>
    </submittedName>
</protein>
<feature type="transmembrane region" description="Helical" evidence="4">
    <location>
        <begin position="232"/>
        <end position="252"/>
    </location>
</feature>
<evidence type="ECO:0000256" key="4">
    <source>
        <dbReference type="SAM" id="Phobius"/>
    </source>
</evidence>
<dbReference type="SUPFAM" id="SSF103473">
    <property type="entry name" value="MFS general substrate transporter"/>
    <property type="match status" value="1"/>
</dbReference>
<evidence type="ECO:0000256" key="1">
    <source>
        <dbReference type="ARBA" id="ARBA00022692"/>
    </source>
</evidence>
<evidence type="ECO:0000313" key="6">
    <source>
        <dbReference type="EMBL" id="ORM73343.1"/>
    </source>
</evidence>
<evidence type="ECO:0000256" key="2">
    <source>
        <dbReference type="ARBA" id="ARBA00022989"/>
    </source>
</evidence>
<name>A0A1X1D9H5_9GAMM</name>
<sequence>MTGRAAGAGNGMPTEDTRTLSSWAVLLFSLTCALAVGNVYMVQPLLEAIAKSLYVGAGTMGSVVAVTQMGYALGLLLLVPLGDRCDRKTLVVIQLLLSAVALIVAALATNFIMLLCALLLVGVMAVVAQVIVAWAATAAAPSQRGRVVGSVTSGIVLGILLARVASGTIADIAGWRVVYITAAGLLLVLTVALAGLIPAPGLPRLRASYISLVKSMFALFMKDSRLRQRGVLTFLIFTAFSLMWTSMVLPLAAMSASLTQTGLFGLAGVAGALAASRAGVWADKGKGARTSAIALLLLTLCWLPLAGLERSWWLFLVGIVMLDFAVQAVHVINQSAILAARPEAASRLVGANMCFYSLGSALGAIMATHLYAMWGWYAVCCAGALVSLCACLYGIRGYQK</sequence>
<feature type="transmembrane region" description="Helical" evidence="4">
    <location>
        <begin position="312"/>
        <end position="332"/>
    </location>
</feature>
<organism evidence="6 7">
    <name type="scientific">Pantoea wallisii</name>
    <dbReference type="NCBI Taxonomy" id="1076551"/>
    <lineage>
        <taxon>Bacteria</taxon>
        <taxon>Pseudomonadati</taxon>
        <taxon>Pseudomonadota</taxon>
        <taxon>Gammaproteobacteria</taxon>
        <taxon>Enterobacterales</taxon>
        <taxon>Erwiniaceae</taxon>
        <taxon>Pantoea</taxon>
    </lineage>
</organism>
<keyword evidence="3 4" id="KW-0472">Membrane</keyword>
<dbReference type="InterPro" id="IPR011701">
    <property type="entry name" value="MFS"/>
</dbReference>
<dbReference type="PANTHER" id="PTHR42910:SF1">
    <property type="entry name" value="MAJOR FACILITATOR SUPERFAMILY (MFS) PROFILE DOMAIN-CONTAINING PROTEIN"/>
    <property type="match status" value="1"/>
</dbReference>
<proteinExistence type="predicted"/>
<dbReference type="AlphaFoldDB" id="A0A1X1D9H5"/>
<dbReference type="InterPro" id="IPR020846">
    <property type="entry name" value="MFS_dom"/>
</dbReference>
<keyword evidence="7" id="KW-1185">Reference proteome</keyword>
<dbReference type="Pfam" id="PF07690">
    <property type="entry name" value="MFS_1"/>
    <property type="match status" value="1"/>
</dbReference>
<feature type="transmembrane region" description="Helical" evidence="4">
    <location>
        <begin position="90"/>
        <end position="108"/>
    </location>
</feature>
<feature type="transmembrane region" description="Helical" evidence="4">
    <location>
        <begin position="258"/>
        <end position="275"/>
    </location>
</feature>
<dbReference type="Gene3D" id="1.20.1250.20">
    <property type="entry name" value="MFS general substrate transporter like domains"/>
    <property type="match status" value="1"/>
</dbReference>
<dbReference type="OrthoDB" id="9815356at2"/>
<feature type="transmembrane region" description="Helical" evidence="4">
    <location>
        <begin position="147"/>
        <end position="165"/>
    </location>
</feature>
<feature type="domain" description="Major facilitator superfamily (MFS) profile" evidence="5">
    <location>
        <begin position="24"/>
        <end position="400"/>
    </location>
</feature>
<feature type="transmembrane region" description="Helical" evidence="4">
    <location>
        <begin position="53"/>
        <end position="78"/>
    </location>
</feature>
<dbReference type="CDD" id="cd17324">
    <property type="entry name" value="MFS_NepI_like"/>
    <property type="match status" value="1"/>
</dbReference>
<evidence type="ECO:0000313" key="7">
    <source>
        <dbReference type="Proteomes" id="UP000193104"/>
    </source>
</evidence>
<dbReference type="EMBL" id="MLFS01000023">
    <property type="protein sequence ID" value="ORM73343.1"/>
    <property type="molecule type" value="Genomic_DNA"/>
</dbReference>
<dbReference type="RefSeq" id="WP_128601257.1">
    <property type="nucleotide sequence ID" value="NZ_MLFS01000023.1"/>
</dbReference>
<dbReference type="PANTHER" id="PTHR42910">
    <property type="entry name" value="TRANSPORTER SCO4007-RELATED"/>
    <property type="match status" value="1"/>
</dbReference>
<dbReference type="InterPro" id="IPR036259">
    <property type="entry name" value="MFS_trans_sf"/>
</dbReference>
<feature type="transmembrane region" description="Helical" evidence="4">
    <location>
        <begin position="374"/>
        <end position="395"/>
    </location>
</feature>
<gene>
    <name evidence="6" type="ORF">HA48_10000</name>
</gene>